<keyword evidence="9" id="KW-0112">Calmodulin-binding</keyword>
<feature type="region of interest" description="Disordered" evidence="17">
    <location>
        <begin position="581"/>
        <end position="610"/>
    </location>
</feature>
<feature type="compositionally biased region" description="Basic and acidic residues" evidence="17">
    <location>
        <begin position="649"/>
        <end position="667"/>
    </location>
</feature>
<dbReference type="Pfam" id="PF04382">
    <property type="entry name" value="SAB"/>
    <property type="match status" value="1"/>
</dbReference>
<evidence type="ECO:0000313" key="19">
    <source>
        <dbReference type="Ensembl" id="ENSORLP00015019041.1"/>
    </source>
</evidence>
<keyword evidence="6" id="KW-0597">Phosphoprotein</keyword>
<dbReference type="SMART" id="SM01195">
    <property type="entry name" value="FA"/>
    <property type="match status" value="1"/>
</dbReference>
<dbReference type="GO" id="GO:0005516">
    <property type="term" value="F:calmodulin binding"/>
    <property type="evidence" value="ECO:0007669"/>
    <property type="project" value="UniProtKB-KW"/>
</dbReference>
<feature type="compositionally biased region" description="Basic and acidic residues" evidence="17">
    <location>
        <begin position="400"/>
        <end position="415"/>
    </location>
</feature>
<dbReference type="FunFam" id="1.20.80.10:FF:000001">
    <property type="entry name" value="Erythrocyte membrane protein band 4.1"/>
    <property type="match status" value="1"/>
</dbReference>
<dbReference type="AlphaFoldDB" id="A0A3P9IG37"/>
<dbReference type="SUPFAM" id="SSF47031">
    <property type="entry name" value="Second domain of FERM"/>
    <property type="match status" value="1"/>
</dbReference>
<dbReference type="GO" id="GO:0005634">
    <property type="term" value="C:nucleus"/>
    <property type="evidence" value="ECO:0007669"/>
    <property type="project" value="UniProtKB-SubCell"/>
</dbReference>
<organism evidence="19 20">
    <name type="scientific">Oryzias latipes</name>
    <name type="common">Japanese rice fish</name>
    <name type="synonym">Japanese killifish</name>
    <dbReference type="NCBI Taxonomy" id="8090"/>
    <lineage>
        <taxon>Eukaryota</taxon>
        <taxon>Metazoa</taxon>
        <taxon>Chordata</taxon>
        <taxon>Craniata</taxon>
        <taxon>Vertebrata</taxon>
        <taxon>Euteleostomi</taxon>
        <taxon>Actinopterygii</taxon>
        <taxon>Neopterygii</taxon>
        <taxon>Teleostei</taxon>
        <taxon>Neoteleostei</taxon>
        <taxon>Acanthomorphata</taxon>
        <taxon>Ovalentaria</taxon>
        <taxon>Atherinomorphae</taxon>
        <taxon>Beloniformes</taxon>
        <taxon>Adrianichthyidae</taxon>
        <taxon>Oryziinae</taxon>
        <taxon>Oryzias</taxon>
    </lineage>
</organism>
<dbReference type="Gene3D" id="2.30.29.30">
    <property type="entry name" value="Pleckstrin-homology domain (PH domain)/Phosphotyrosine-binding domain (PTB)"/>
    <property type="match status" value="1"/>
</dbReference>
<evidence type="ECO:0000256" key="8">
    <source>
        <dbReference type="ARBA" id="ARBA00022776"/>
    </source>
</evidence>
<dbReference type="FunFam" id="2.30.29.30:FF:000001">
    <property type="entry name" value="Erythrocyte membrane protein band 4.1"/>
    <property type="match status" value="1"/>
</dbReference>
<feature type="region of interest" description="Disordered" evidence="17">
    <location>
        <begin position="639"/>
        <end position="791"/>
    </location>
</feature>
<dbReference type="FunFam" id="3.10.20.90:FF:000002">
    <property type="entry name" value="Erythrocyte protein band 4.1-like 3"/>
    <property type="match status" value="1"/>
</dbReference>
<dbReference type="GO" id="GO:0003779">
    <property type="term" value="F:actin binding"/>
    <property type="evidence" value="ECO:0007669"/>
    <property type="project" value="UniProtKB-KW"/>
</dbReference>
<dbReference type="GO" id="GO:0005198">
    <property type="term" value="F:structural molecule activity"/>
    <property type="evidence" value="ECO:0007669"/>
    <property type="project" value="InterPro"/>
</dbReference>
<evidence type="ECO:0000256" key="15">
    <source>
        <dbReference type="ARBA" id="ARBA00030419"/>
    </source>
</evidence>
<feature type="region of interest" description="Disordered" evidence="17">
    <location>
        <begin position="391"/>
        <end position="495"/>
    </location>
</feature>
<reference key="1">
    <citation type="journal article" date="2007" name="Nature">
        <title>The medaka draft genome and insights into vertebrate genome evolution.</title>
        <authorList>
            <person name="Kasahara M."/>
            <person name="Naruse K."/>
            <person name="Sasaki S."/>
            <person name="Nakatani Y."/>
            <person name="Qu W."/>
            <person name="Ahsan B."/>
            <person name="Yamada T."/>
            <person name="Nagayasu Y."/>
            <person name="Doi K."/>
            <person name="Kasai Y."/>
            <person name="Jindo T."/>
            <person name="Kobayashi D."/>
            <person name="Shimada A."/>
            <person name="Toyoda A."/>
            <person name="Kuroki Y."/>
            <person name="Fujiyama A."/>
            <person name="Sasaki T."/>
            <person name="Shimizu A."/>
            <person name="Asakawa S."/>
            <person name="Shimizu N."/>
            <person name="Hashimoto S."/>
            <person name="Yang J."/>
            <person name="Lee Y."/>
            <person name="Matsushima K."/>
            <person name="Sugano S."/>
            <person name="Sakaizumi M."/>
            <person name="Narita T."/>
            <person name="Ohishi K."/>
            <person name="Haga S."/>
            <person name="Ohta F."/>
            <person name="Nomoto H."/>
            <person name="Nogata K."/>
            <person name="Morishita T."/>
            <person name="Endo T."/>
            <person name="Shin-I T."/>
            <person name="Takeda H."/>
            <person name="Morishita S."/>
            <person name="Kohara Y."/>
        </authorList>
    </citation>
    <scope>NUCLEOTIDE SEQUENCE [LARGE SCALE GENOMIC DNA]</scope>
    <source>
        <strain>Hd-rR</strain>
    </source>
</reference>
<dbReference type="InterPro" id="IPR035963">
    <property type="entry name" value="FERM_2"/>
</dbReference>
<dbReference type="Proteomes" id="UP000265200">
    <property type="component" value="Chromosome 5"/>
</dbReference>
<feature type="compositionally biased region" description="Basic and acidic residues" evidence="17">
    <location>
        <begin position="712"/>
        <end position="724"/>
    </location>
</feature>
<reference evidence="19" key="3">
    <citation type="submission" date="2025-08" db="UniProtKB">
        <authorList>
            <consortium name="Ensembl"/>
        </authorList>
    </citation>
    <scope>IDENTIFICATION</scope>
    <source>
        <strain evidence="19">HSOK</strain>
    </source>
</reference>
<evidence type="ECO:0000256" key="4">
    <source>
        <dbReference type="ARBA" id="ARBA00022448"/>
    </source>
</evidence>
<keyword evidence="8" id="KW-0498">Mitosis</keyword>
<keyword evidence="7" id="KW-0132">Cell division</keyword>
<dbReference type="SUPFAM" id="SSF54236">
    <property type="entry name" value="Ubiquitin-like"/>
    <property type="match status" value="1"/>
</dbReference>
<evidence type="ECO:0000256" key="1">
    <source>
        <dbReference type="ARBA" id="ARBA00004123"/>
    </source>
</evidence>
<dbReference type="InterPro" id="IPR029071">
    <property type="entry name" value="Ubiquitin-like_domsf"/>
</dbReference>
<evidence type="ECO:0000256" key="11">
    <source>
        <dbReference type="ARBA" id="ARBA00023212"/>
    </source>
</evidence>
<dbReference type="GO" id="GO:0005938">
    <property type="term" value="C:cell cortex"/>
    <property type="evidence" value="ECO:0007669"/>
    <property type="project" value="UniProtKB-SubCell"/>
</dbReference>
<feature type="domain" description="FERM" evidence="18">
    <location>
        <begin position="52"/>
        <end position="333"/>
    </location>
</feature>
<evidence type="ECO:0000256" key="5">
    <source>
        <dbReference type="ARBA" id="ARBA00022490"/>
    </source>
</evidence>
<dbReference type="SMART" id="SM00295">
    <property type="entry name" value="B41"/>
    <property type="match status" value="1"/>
</dbReference>
<dbReference type="PIRSF" id="PIRSF002304">
    <property type="entry name" value="Membrane_skeletal_4_1"/>
    <property type="match status" value="1"/>
</dbReference>
<dbReference type="InterPro" id="IPR018980">
    <property type="entry name" value="FERM_PH-like_C"/>
</dbReference>
<dbReference type="InterPro" id="IPR007477">
    <property type="entry name" value="SAB_dom"/>
</dbReference>
<dbReference type="Pfam" id="PF08736">
    <property type="entry name" value="FA"/>
    <property type="match status" value="1"/>
</dbReference>
<feature type="compositionally biased region" description="Basic and acidic residues" evidence="17">
    <location>
        <begin position="582"/>
        <end position="593"/>
    </location>
</feature>
<reference evidence="19 20" key="2">
    <citation type="submission" date="2017-04" db="EMBL/GenBank/DDBJ databases">
        <title>CpG methylation of centromeres and impact of large insertions on vertebrate speciation.</title>
        <authorList>
            <person name="Ichikawa K."/>
            <person name="Yoshimura J."/>
            <person name="Morishita S."/>
        </authorList>
    </citation>
    <scope>NUCLEOTIDE SEQUENCE</scope>
    <source>
        <strain evidence="19 20">HSOK</strain>
    </source>
</reference>
<evidence type="ECO:0000256" key="14">
    <source>
        <dbReference type="ARBA" id="ARBA00023658"/>
    </source>
</evidence>
<evidence type="ECO:0000256" key="12">
    <source>
        <dbReference type="ARBA" id="ARBA00023242"/>
    </source>
</evidence>
<dbReference type="InterPro" id="IPR014352">
    <property type="entry name" value="FERM/acyl-CoA-bd_prot_sf"/>
</dbReference>
<dbReference type="GO" id="GO:0030866">
    <property type="term" value="P:cortical actin cytoskeleton organization"/>
    <property type="evidence" value="ECO:0007669"/>
    <property type="project" value="InterPro"/>
</dbReference>
<feature type="region of interest" description="Disordered" evidence="17">
    <location>
        <begin position="1"/>
        <end position="46"/>
    </location>
</feature>
<evidence type="ECO:0000256" key="6">
    <source>
        <dbReference type="ARBA" id="ARBA00022553"/>
    </source>
</evidence>
<dbReference type="Ensembl" id="ENSORLT00015027896.1">
    <property type="protein sequence ID" value="ENSORLP00015019041.1"/>
    <property type="gene ID" value="ENSORLG00015020282.1"/>
</dbReference>
<sequence length="878" mass="99115">MQDSASDNKMAKQEQNSKYQDEHKETDDTSEKTSPNKNLKSPQKGSKRLKTVPFKVTLLDSSDFESEIEKHSKGQTLVDMVCEHLNLLEKDYYGLTFADSDTQKNWLDPSKEIKKQMRHSPWHFAFAVKFYPPDPSQLTEDITRYYLCLQLRDDILSGRLPCSFVTHALLGSYTVQAELGDYDQEDHGSDYVSDFRLAPNQTRELEERVMELHRNYKGMTPAEAELNFLENAKKLSMYGVDLHHAKDSEGIEIMLGVCANGLLIYRDRLRINRFAWPKILKISYKRSNFYIKIRPGEYEQFESTIGFKLPNHRAAKRLWKVCIEHHTFFRLVSPEPPPKGFLVMGSKFRYSGRTQAQTRQASALIDRPAPHFERSTSKRYLLSRSLDGEFTSRPVSSMCENHDGLSHRSISEQRRLHSPSGDEQETELEPSLEQDEDDRDQDQSQEEQEKDLDGDISPSRKKEFKEEAASPADSKPELDQETTPRHHQEFLDKSQDVLLKHQASINELKRALREPNSKLINREKRLSGTTPTGTPEKKALGGRVIGKEPVNSLSVEGFIQKTYLTSPEEPVSTHAIYEEPLADFKKEPGERRPHTVGASEEEQECDTVASMRESQLGIERKCSSMTVSSTSSLEAEVDFTVITDSSAEPGERERQPEVGREDFEETSRFYSARLMGFRDKSPMEEKLPEEGPLPEVDGGFDPSSFSSSPLDSRQDKPPVAKKDSNAVSAAHKIRRSDSRTETHTNGSEVHPASIDVSPQNCGVMSPPVAPAALKENGSPVKAGTQERESVVSPLTITAEAVTSATTTQVTKTVKGGYSETRIEKRIIITGDDDVDQHQALAMAIQEAKQQHPDMLVTKAVVIRETESPTEDFQQKAES</sequence>
<feature type="compositionally biased region" description="Basic and acidic residues" evidence="17">
    <location>
        <begin position="19"/>
        <end position="31"/>
    </location>
</feature>
<keyword evidence="5" id="KW-0963">Cytoplasm</keyword>
<proteinExistence type="predicted"/>
<dbReference type="InterPro" id="IPR019748">
    <property type="entry name" value="FERM_central"/>
</dbReference>
<evidence type="ECO:0000256" key="16">
    <source>
        <dbReference type="ARBA" id="ARBA00032586"/>
    </source>
</evidence>
<evidence type="ECO:0000256" key="9">
    <source>
        <dbReference type="ARBA" id="ARBA00022860"/>
    </source>
</evidence>
<dbReference type="InterPro" id="IPR014847">
    <property type="entry name" value="FA"/>
</dbReference>
<dbReference type="SMART" id="SM01196">
    <property type="entry name" value="FERM_C"/>
    <property type="match status" value="1"/>
</dbReference>
<dbReference type="Gene3D" id="3.10.20.90">
    <property type="entry name" value="Phosphatidylinositol 3-kinase Catalytic Subunit, Chain A, domain 1"/>
    <property type="match status" value="1"/>
</dbReference>
<dbReference type="InterPro" id="IPR019747">
    <property type="entry name" value="FERM_CS"/>
</dbReference>
<feature type="compositionally biased region" description="Polar residues" evidence="17">
    <location>
        <begin position="1"/>
        <end position="18"/>
    </location>
</feature>
<dbReference type="GO" id="GO:0005856">
    <property type="term" value="C:cytoskeleton"/>
    <property type="evidence" value="ECO:0007669"/>
    <property type="project" value="UniProtKB-SubCell"/>
</dbReference>
<dbReference type="GO" id="GO:0051301">
    <property type="term" value="P:cell division"/>
    <property type="evidence" value="ECO:0007669"/>
    <property type="project" value="UniProtKB-KW"/>
</dbReference>
<keyword evidence="11" id="KW-0206">Cytoskeleton</keyword>
<reference evidence="19" key="4">
    <citation type="submission" date="2025-09" db="UniProtKB">
        <authorList>
            <consortium name="Ensembl"/>
        </authorList>
    </citation>
    <scope>IDENTIFICATION</scope>
    <source>
        <strain evidence="19">HSOK</strain>
    </source>
</reference>
<evidence type="ECO:0000256" key="7">
    <source>
        <dbReference type="ARBA" id="ARBA00022618"/>
    </source>
</evidence>
<feature type="compositionally biased region" description="Basic and acidic residues" evidence="17">
    <location>
        <begin position="508"/>
        <end position="526"/>
    </location>
</feature>
<keyword evidence="10" id="KW-0009">Actin-binding</keyword>
<evidence type="ECO:0000313" key="20">
    <source>
        <dbReference type="Proteomes" id="UP000265200"/>
    </source>
</evidence>
<feature type="compositionally biased region" description="Polar residues" evidence="17">
    <location>
        <begin position="32"/>
        <end position="44"/>
    </location>
</feature>
<comment type="subcellular location">
    <subcellularLocation>
        <location evidence="3">Cytoplasm</location>
        <location evidence="3">Cell cortex</location>
    </subcellularLocation>
    <subcellularLocation>
        <location evidence="2">Cytoplasm</location>
        <location evidence="2">Cytoskeleton</location>
    </subcellularLocation>
    <subcellularLocation>
        <location evidence="1">Nucleus</location>
    </subcellularLocation>
</comment>
<dbReference type="InterPro" id="IPR008379">
    <property type="entry name" value="Band_4.1_C"/>
</dbReference>
<evidence type="ECO:0000256" key="13">
    <source>
        <dbReference type="ARBA" id="ARBA00023306"/>
    </source>
</evidence>
<dbReference type="InterPro" id="IPR019749">
    <property type="entry name" value="Band_41_domain"/>
</dbReference>
<evidence type="ECO:0000256" key="10">
    <source>
        <dbReference type="ARBA" id="ARBA00023203"/>
    </source>
</evidence>
<dbReference type="PRINTS" id="PR00661">
    <property type="entry name" value="ERMFAMILY"/>
</dbReference>
<keyword evidence="13" id="KW-0131">Cell cycle</keyword>
<dbReference type="CDD" id="cd14473">
    <property type="entry name" value="FERM_B-lobe"/>
    <property type="match status" value="1"/>
</dbReference>
<accession>A0A3P9IG37</accession>
<dbReference type="Pfam" id="PF00373">
    <property type="entry name" value="FERM_M"/>
    <property type="match status" value="1"/>
</dbReference>
<dbReference type="Pfam" id="PF09380">
    <property type="entry name" value="FERM_C"/>
    <property type="match status" value="1"/>
</dbReference>
<name>A0A3P9IG37_ORYLA</name>
<evidence type="ECO:0000259" key="18">
    <source>
        <dbReference type="PROSITE" id="PS50057"/>
    </source>
</evidence>
<dbReference type="Pfam" id="PF09379">
    <property type="entry name" value="FERM_N"/>
    <property type="match status" value="1"/>
</dbReference>
<dbReference type="PROSITE" id="PS00661">
    <property type="entry name" value="FERM_2"/>
    <property type="match status" value="1"/>
</dbReference>
<protein>
    <recommendedName>
        <fullName evidence="14">Protein 4.1</fullName>
    </recommendedName>
    <alternativeName>
        <fullName evidence="15">Band 4.1</fullName>
    </alternativeName>
    <alternativeName>
        <fullName evidence="16">Erythrocyte membrane protein band 4.1</fullName>
    </alternativeName>
</protein>
<evidence type="ECO:0000256" key="2">
    <source>
        <dbReference type="ARBA" id="ARBA00004245"/>
    </source>
</evidence>
<dbReference type="SUPFAM" id="SSF50729">
    <property type="entry name" value="PH domain-like"/>
    <property type="match status" value="1"/>
</dbReference>
<dbReference type="PROSITE" id="PS50057">
    <property type="entry name" value="FERM_3"/>
    <property type="match status" value="1"/>
</dbReference>
<feature type="compositionally biased region" description="Basic and acidic residues" evidence="17">
    <location>
        <begin position="676"/>
        <end position="689"/>
    </location>
</feature>
<dbReference type="Gene3D" id="1.20.80.10">
    <property type="match status" value="1"/>
</dbReference>
<dbReference type="InterPro" id="IPR018979">
    <property type="entry name" value="FERM_N"/>
</dbReference>
<keyword evidence="4" id="KW-0813">Transport</keyword>
<dbReference type="InterPro" id="IPR011993">
    <property type="entry name" value="PH-like_dom_sf"/>
</dbReference>
<dbReference type="Pfam" id="PF05902">
    <property type="entry name" value="4_1_CTD"/>
    <property type="match status" value="1"/>
</dbReference>
<dbReference type="PROSITE" id="PS00660">
    <property type="entry name" value="FERM_1"/>
    <property type="match status" value="1"/>
</dbReference>
<feature type="region of interest" description="Disordered" evidence="17">
    <location>
        <begin position="508"/>
        <end position="544"/>
    </location>
</feature>
<feature type="compositionally biased region" description="Low complexity" evidence="17">
    <location>
        <begin position="693"/>
        <end position="709"/>
    </location>
</feature>
<dbReference type="PRINTS" id="PR00935">
    <property type="entry name" value="BAND41"/>
</dbReference>
<dbReference type="PANTHER" id="PTHR23280">
    <property type="entry name" value="4.1 G PROTEIN"/>
    <property type="match status" value="1"/>
</dbReference>
<evidence type="ECO:0000256" key="17">
    <source>
        <dbReference type="SAM" id="MobiDB-lite"/>
    </source>
</evidence>
<feature type="compositionally biased region" description="Basic and acidic residues" evidence="17">
    <location>
        <begin position="458"/>
        <end position="495"/>
    </location>
</feature>
<dbReference type="CDD" id="cd13184">
    <property type="entry name" value="FERM_C_4_1_family"/>
    <property type="match status" value="1"/>
</dbReference>
<dbReference type="InterPro" id="IPR000299">
    <property type="entry name" value="FERM_domain"/>
</dbReference>
<dbReference type="PANTHER" id="PTHR23280:SF12">
    <property type="entry name" value="PROTEIN 4.1"/>
    <property type="match status" value="1"/>
</dbReference>
<dbReference type="InterPro" id="IPR000798">
    <property type="entry name" value="Ez/rad/moesin-like"/>
</dbReference>
<evidence type="ECO:0000256" key="3">
    <source>
        <dbReference type="ARBA" id="ARBA00004544"/>
    </source>
</evidence>
<keyword evidence="12" id="KW-0539">Nucleus</keyword>
<feature type="compositionally biased region" description="Acidic residues" evidence="17">
    <location>
        <begin position="422"/>
        <end position="454"/>
    </location>
</feature>